<dbReference type="AlphaFoldDB" id="A0A7J7M937"/>
<evidence type="ECO:0000313" key="3">
    <source>
        <dbReference type="Proteomes" id="UP000541444"/>
    </source>
</evidence>
<reference evidence="2 3" key="1">
    <citation type="journal article" date="2020" name="IScience">
        <title>Genome Sequencing of the Endangered Kingdonia uniflora (Circaeasteraceae, Ranunculales) Reveals Potential Mechanisms of Evolutionary Specialization.</title>
        <authorList>
            <person name="Sun Y."/>
            <person name="Deng T."/>
            <person name="Zhang A."/>
            <person name="Moore M.J."/>
            <person name="Landis J.B."/>
            <person name="Lin N."/>
            <person name="Zhang H."/>
            <person name="Zhang X."/>
            <person name="Huang J."/>
            <person name="Zhang X."/>
            <person name="Sun H."/>
            <person name="Wang H."/>
        </authorList>
    </citation>
    <scope>NUCLEOTIDE SEQUENCE [LARGE SCALE GENOMIC DNA]</scope>
    <source>
        <strain evidence="2">TB1705</strain>
        <tissue evidence="2">Leaf</tissue>
    </source>
</reference>
<evidence type="ECO:0000313" key="2">
    <source>
        <dbReference type="EMBL" id="KAF6151352.1"/>
    </source>
</evidence>
<gene>
    <name evidence="2" type="ORF">GIB67_040625</name>
</gene>
<dbReference type="EMBL" id="JACGCM010001697">
    <property type="protein sequence ID" value="KAF6151352.1"/>
    <property type="molecule type" value="Genomic_DNA"/>
</dbReference>
<feature type="region of interest" description="Disordered" evidence="1">
    <location>
        <begin position="1"/>
        <end position="24"/>
    </location>
</feature>
<comment type="caution">
    <text evidence="2">The sequence shown here is derived from an EMBL/GenBank/DDBJ whole genome shotgun (WGS) entry which is preliminary data.</text>
</comment>
<accession>A0A7J7M937</accession>
<dbReference type="Proteomes" id="UP000541444">
    <property type="component" value="Unassembled WGS sequence"/>
</dbReference>
<organism evidence="2 3">
    <name type="scientific">Kingdonia uniflora</name>
    <dbReference type="NCBI Taxonomy" id="39325"/>
    <lineage>
        <taxon>Eukaryota</taxon>
        <taxon>Viridiplantae</taxon>
        <taxon>Streptophyta</taxon>
        <taxon>Embryophyta</taxon>
        <taxon>Tracheophyta</taxon>
        <taxon>Spermatophyta</taxon>
        <taxon>Magnoliopsida</taxon>
        <taxon>Ranunculales</taxon>
        <taxon>Circaeasteraceae</taxon>
        <taxon>Kingdonia</taxon>
    </lineage>
</organism>
<proteinExistence type="predicted"/>
<protein>
    <submittedName>
        <fullName evidence="2">Uncharacterized protein</fullName>
    </submittedName>
</protein>
<name>A0A7J7M937_9MAGN</name>
<evidence type="ECO:0000256" key="1">
    <source>
        <dbReference type="SAM" id="MobiDB-lite"/>
    </source>
</evidence>
<sequence length="74" mass="8080">MGSSRRGLVDIRSPTSENDGDQVGNMRAWDKRLWPIRLGEGPSARSVWQASKDEATLKAIRGAGEEDGQSRGPK</sequence>
<keyword evidence="3" id="KW-1185">Reference proteome</keyword>